<proteinExistence type="predicted"/>
<name>M2SFH4_9SPHN</name>
<evidence type="ECO:0000313" key="1">
    <source>
        <dbReference type="EMBL" id="EMD84115.1"/>
    </source>
</evidence>
<reference evidence="1 2" key="1">
    <citation type="journal article" date="2013" name="Genome Announc.">
        <title>Draft Genome Sequence of Strain JLT2015T, Belonging to the Family Sphingomonadaceae of the Alphaproteobacteria.</title>
        <authorList>
            <person name="Tang K."/>
            <person name="Liu K."/>
            <person name="Li S."/>
            <person name="Jiao N."/>
        </authorList>
    </citation>
    <scope>NUCLEOTIDE SEQUENCE [LARGE SCALE GENOMIC DNA]</scope>
    <source>
        <strain evidence="1 2">JLT2015</strain>
    </source>
</reference>
<sequence length="43" mass="4492">MWGCRAARDFASPALVSPDIGFGERPAAADFIGAKKPVGQARC</sequence>
<gene>
    <name evidence="1" type="ORF">C725_0045</name>
</gene>
<protein>
    <submittedName>
        <fullName evidence="1">Uncharacterized protein</fullName>
    </submittedName>
</protein>
<dbReference type="EMBL" id="AMRV01000001">
    <property type="protein sequence ID" value="EMD84115.1"/>
    <property type="molecule type" value="Genomic_DNA"/>
</dbReference>
<accession>M2SFH4</accession>
<comment type="caution">
    <text evidence="1">The sequence shown here is derived from an EMBL/GenBank/DDBJ whole genome shotgun (WGS) entry which is preliminary data.</text>
</comment>
<organism evidence="1 2">
    <name type="scientific">Pacificimonas flava</name>
    <dbReference type="NCBI Taxonomy" id="1234595"/>
    <lineage>
        <taxon>Bacteria</taxon>
        <taxon>Pseudomonadati</taxon>
        <taxon>Pseudomonadota</taxon>
        <taxon>Alphaproteobacteria</taxon>
        <taxon>Sphingomonadales</taxon>
        <taxon>Sphingosinicellaceae</taxon>
        <taxon>Pacificimonas</taxon>
    </lineage>
</organism>
<evidence type="ECO:0000313" key="2">
    <source>
        <dbReference type="Proteomes" id="UP000011717"/>
    </source>
</evidence>
<keyword evidence="2" id="KW-1185">Reference proteome</keyword>
<dbReference type="Proteomes" id="UP000011717">
    <property type="component" value="Unassembled WGS sequence"/>
</dbReference>
<dbReference type="AlphaFoldDB" id="M2SFH4"/>